<gene>
    <name evidence="1" type="ORF">NDU88_002090</name>
</gene>
<dbReference type="Proteomes" id="UP001066276">
    <property type="component" value="Chromosome 4_2"/>
</dbReference>
<dbReference type="EMBL" id="JANPWB010000008">
    <property type="protein sequence ID" value="KAJ1161606.1"/>
    <property type="molecule type" value="Genomic_DNA"/>
</dbReference>
<organism evidence="1 2">
    <name type="scientific">Pleurodeles waltl</name>
    <name type="common">Iberian ribbed newt</name>
    <dbReference type="NCBI Taxonomy" id="8319"/>
    <lineage>
        <taxon>Eukaryota</taxon>
        <taxon>Metazoa</taxon>
        <taxon>Chordata</taxon>
        <taxon>Craniata</taxon>
        <taxon>Vertebrata</taxon>
        <taxon>Euteleostomi</taxon>
        <taxon>Amphibia</taxon>
        <taxon>Batrachia</taxon>
        <taxon>Caudata</taxon>
        <taxon>Salamandroidea</taxon>
        <taxon>Salamandridae</taxon>
        <taxon>Pleurodelinae</taxon>
        <taxon>Pleurodeles</taxon>
    </lineage>
</organism>
<name>A0AAV7SCR3_PLEWA</name>
<keyword evidence="2" id="KW-1185">Reference proteome</keyword>
<evidence type="ECO:0000313" key="1">
    <source>
        <dbReference type="EMBL" id="KAJ1161606.1"/>
    </source>
</evidence>
<sequence>MQRGSCLAGGRDLLFMCFHCVRMFHFDGGCGVTSAAGVPRCLCAGGMGPGIVKVRALPAVDRPCRLLTGRCFWSGVVAGRGGNRRSLAFCPSWLGNSSGTARLHRASWSSSRGCAEASVGGWVDDLESTVYARSEDQEMLWRREVTVQDQQIELQAKQEDLEIRSC</sequence>
<protein>
    <submittedName>
        <fullName evidence="1">Uncharacterized protein</fullName>
    </submittedName>
</protein>
<evidence type="ECO:0000313" key="2">
    <source>
        <dbReference type="Proteomes" id="UP001066276"/>
    </source>
</evidence>
<proteinExistence type="predicted"/>
<reference evidence="1" key="1">
    <citation type="journal article" date="2022" name="bioRxiv">
        <title>Sequencing and chromosome-scale assembly of the giantPleurodeles waltlgenome.</title>
        <authorList>
            <person name="Brown T."/>
            <person name="Elewa A."/>
            <person name="Iarovenko S."/>
            <person name="Subramanian E."/>
            <person name="Araus A.J."/>
            <person name="Petzold A."/>
            <person name="Susuki M."/>
            <person name="Suzuki K.-i.T."/>
            <person name="Hayashi T."/>
            <person name="Toyoda A."/>
            <person name="Oliveira C."/>
            <person name="Osipova E."/>
            <person name="Leigh N.D."/>
            <person name="Simon A."/>
            <person name="Yun M.H."/>
        </authorList>
    </citation>
    <scope>NUCLEOTIDE SEQUENCE</scope>
    <source>
        <strain evidence="1">20211129_DDA</strain>
        <tissue evidence="1">Liver</tissue>
    </source>
</reference>
<comment type="caution">
    <text evidence="1">The sequence shown here is derived from an EMBL/GenBank/DDBJ whole genome shotgun (WGS) entry which is preliminary data.</text>
</comment>
<accession>A0AAV7SCR3</accession>
<dbReference type="AlphaFoldDB" id="A0AAV7SCR3"/>